<reference evidence="2" key="1">
    <citation type="submission" date="2023-01" db="EMBL/GenBank/DDBJ databases">
        <title>Colletotrichum chrysophilum M932 genome sequence.</title>
        <authorList>
            <person name="Baroncelli R."/>
        </authorList>
    </citation>
    <scope>NUCLEOTIDE SEQUENCE</scope>
    <source>
        <strain evidence="2">M932</strain>
    </source>
</reference>
<dbReference type="AlphaFoldDB" id="A0AAD9A0K4"/>
<feature type="domain" description="Heterokaryon incompatibility" evidence="1">
    <location>
        <begin position="75"/>
        <end position="240"/>
    </location>
</feature>
<evidence type="ECO:0000313" key="3">
    <source>
        <dbReference type="Proteomes" id="UP001243330"/>
    </source>
</evidence>
<name>A0AAD9A0K4_9PEZI</name>
<evidence type="ECO:0000313" key="2">
    <source>
        <dbReference type="EMBL" id="KAK1838858.1"/>
    </source>
</evidence>
<dbReference type="Proteomes" id="UP001243330">
    <property type="component" value="Unassembled WGS sequence"/>
</dbReference>
<sequence>MGNCLRKCPESPQQRLVLHPAPSTINSFAQSEYEYKPLASEEIRMLTLLPGDFDSPLQGYISHEHLDQPDCEFSYEALSYVWGSQTDPKSFRVLECSSQSSSAEVKTLKIGQNLESALRHLRQPFETRTIWCDAICINQNDVEERGVQVRGMGEIYSRAKRVVVWLGRETDGLYRAVLLTKFLGSIFYYDLDARTCKQRSDTAELLARSRAPMPFQLLDWQSLYDFFDLPWFKRLWVKQEIILAKGAAIFMIGKQEFTWNDYCGAAGYLMHIGLPHFEVLNEQKRQDFDGLLSKAWSTYTYGENRHIIMTLDLVNECECLDPRDKIYGILGLHRKDFQIEPNYYKDHRDVCTEFSRNYMQSTMNTGTFALCDTADDITWTHPTWVPDFAKRIPQIHYWRTGNVALHSQPQRNILSDDSCKALGIYCGTISRCSSSVMPQKVIPTTCLAIIKSWIRDASYNRTQPFSQAWVDELVCTISLGDIRSNNVDTTWTLSEVKDVLLRGIEWFSPKEPRNPRTERLLMSDFIDFAICGNLLATTADGEAVPIILRPIRGGRYRVVGPCFMPSVMRREALLGQLPDGWNMRFRRTRNMALVITDPNGRRQIEDPRLGELPPGWERSEPDADGFFDYREGPDSPWSVYNPRLTPERLAARGIKFKELTIV</sequence>
<dbReference type="PANTHER" id="PTHR24148">
    <property type="entry name" value="ANKYRIN REPEAT DOMAIN-CONTAINING PROTEIN 39 HOMOLOG-RELATED"/>
    <property type="match status" value="1"/>
</dbReference>
<dbReference type="EMBL" id="JAQOWY010000756">
    <property type="protein sequence ID" value="KAK1838858.1"/>
    <property type="molecule type" value="Genomic_DNA"/>
</dbReference>
<proteinExistence type="predicted"/>
<keyword evidence="3" id="KW-1185">Reference proteome</keyword>
<accession>A0AAD9A0K4</accession>
<protein>
    <submittedName>
        <fullName evidence="2">Ankyrin and het domain protein</fullName>
    </submittedName>
</protein>
<organism evidence="2 3">
    <name type="scientific">Colletotrichum chrysophilum</name>
    <dbReference type="NCBI Taxonomy" id="1836956"/>
    <lineage>
        <taxon>Eukaryota</taxon>
        <taxon>Fungi</taxon>
        <taxon>Dikarya</taxon>
        <taxon>Ascomycota</taxon>
        <taxon>Pezizomycotina</taxon>
        <taxon>Sordariomycetes</taxon>
        <taxon>Hypocreomycetidae</taxon>
        <taxon>Glomerellales</taxon>
        <taxon>Glomerellaceae</taxon>
        <taxon>Colletotrichum</taxon>
        <taxon>Colletotrichum gloeosporioides species complex</taxon>
    </lineage>
</organism>
<dbReference type="Pfam" id="PF06985">
    <property type="entry name" value="HET"/>
    <property type="match status" value="1"/>
</dbReference>
<dbReference type="InterPro" id="IPR052895">
    <property type="entry name" value="HetReg/Transcr_Mod"/>
</dbReference>
<gene>
    <name evidence="2" type="ORF">CCHR01_18518</name>
</gene>
<dbReference type="PANTHER" id="PTHR24148:SF64">
    <property type="entry name" value="HETEROKARYON INCOMPATIBILITY DOMAIN-CONTAINING PROTEIN"/>
    <property type="match status" value="1"/>
</dbReference>
<dbReference type="InterPro" id="IPR010730">
    <property type="entry name" value="HET"/>
</dbReference>
<evidence type="ECO:0000259" key="1">
    <source>
        <dbReference type="Pfam" id="PF06985"/>
    </source>
</evidence>
<comment type="caution">
    <text evidence="2">The sequence shown here is derived from an EMBL/GenBank/DDBJ whole genome shotgun (WGS) entry which is preliminary data.</text>
</comment>